<evidence type="ECO:0000256" key="1">
    <source>
        <dbReference type="SAM" id="Phobius"/>
    </source>
</evidence>
<name>A0AAY4AYH6_9TELE</name>
<evidence type="ECO:0000313" key="3">
    <source>
        <dbReference type="Ensembl" id="ENSDCDP00010013837.1"/>
    </source>
</evidence>
<dbReference type="Gene3D" id="2.60.40.10">
    <property type="entry name" value="Immunoglobulins"/>
    <property type="match status" value="1"/>
</dbReference>
<dbReference type="SMART" id="SM00409">
    <property type="entry name" value="IG"/>
    <property type="match status" value="1"/>
</dbReference>
<reference evidence="3" key="3">
    <citation type="submission" date="2025-09" db="UniProtKB">
        <authorList>
            <consortium name="Ensembl"/>
        </authorList>
    </citation>
    <scope>IDENTIFICATION</scope>
</reference>
<keyword evidence="4" id="KW-1185">Reference proteome</keyword>
<keyword evidence="1" id="KW-1133">Transmembrane helix</keyword>
<sequence length="184" mass="21260">IDDSNEIIPGYMGDISVVQSPDVIASAVGQNITLDCMFHYGPEKVIHSILYWFRYKNGKREYILHNSSARYNGRIKVLHNSVDLNQSIVLLNVTWDDFGTYHCMMSYSTEQRGPERKSGGGITLLVFDHPEPFYLYALILIIPFIALIVILLAMIIRIIRNKQSDKKAEMHMMHRRTHKRHSKP</sequence>
<dbReference type="InterPro" id="IPR039089">
    <property type="entry name" value="IGSF6"/>
</dbReference>
<dbReference type="PROSITE" id="PS50835">
    <property type="entry name" value="IG_LIKE"/>
    <property type="match status" value="1"/>
</dbReference>
<proteinExistence type="predicted"/>
<dbReference type="InterPro" id="IPR036179">
    <property type="entry name" value="Ig-like_dom_sf"/>
</dbReference>
<dbReference type="InterPro" id="IPR013783">
    <property type="entry name" value="Ig-like_fold"/>
</dbReference>
<evidence type="ECO:0000259" key="2">
    <source>
        <dbReference type="PROSITE" id="PS50835"/>
    </source>
</evidence>
<feature type="domain" description="Ig-like" evidence="2">
    <location>
        <begin position="9"/>
        <end position="119"/>
    </location>
</feature>
<dbReference type="InterPro" id="IPR007110">
    <property type="entry name" value="Ig-like_dom"/>
</dbReference>
<dbReference type="Pfam" id="PF07686">
    <property type="entry name" value="V-set"/>
    <property type="match status" value="1"/>
</dbReference>
<dbReference type="CDD" id="cd00099">
    <property type="entry name" value="IgV"/>
    <property type="match status" value="1"/>
</dbReference>
<dbReference type="Proteomes" id="UP000694580">
    <property type="component" value="Chromosome 5"/>
</dbReference>
<reference evidence="3" key="2">
    <citation type="submission" date="2025-08" db="UniProtKB">
        <authorList>
            <consortium name="Ensembl"/>
        </authorList>
    </citation>
    <scope>IDENTIFICATION</scope>
</reference>
<protein>
    <recommendedName>
        <fullName evidence="2">Ig-like domain-containing protein</fullName>
    </recommendedName>
</protein>
<dbReference type="PANTHER" id="PTHR15297">
    <property type="entry name" value="IMMUNOGLOBULIN SUPERFAMILY MEMBER 6"/>
    <property type="match status" value="1"/>
</dbReference>
<keyword evidence="1" id="KW-0812">Transmembrane</keyword>
<feature type="transmembrane region" description="Helical" evidence="1">
    <location>
        <begin position="133"/>
        <end position="156"/>
    </location>
</feature>
<dbReference type="InterPro" id="IPR013106">
    <property type="entry name" value="Ig_V-set"/>
</dbReference>
<dbReference type="GeneTree" id="ENSGT00940000177788"/>
<accession>A0AAY4AYH6</accession>
<keyword evidence="1" id="KW-0472">Membrane</keyword>
<dbReference type="InterPro" id="IPR003599">
    <property type="entry name" value="Ig_sub"/>
</dbReference>
<reference evidence="3 4" key="1">
    <citation type="submission" date="2020-06" db="EMBL/GenBank/DDBJ databases">
        <authorList>
            <consortium name="Wellcome Sanger Institute Data Sharing"/>
        </authorList>
    </citation>
    <scope>NUCLEOTIDE SEQUENCE [LARGE SCALE GENOMIC DNA]</scope>
</reference>
<organism evidence="3 4">
    <name type="scientific">Denticeps clupeoides</name>
    <name type="common">denticle herring</name>
    <dbReference type="NCBI Taxonomy" id="299321"/>
    <lineage>
        <taxon>Eukaryota</taxon>
        <taxon>Metazoa</taxon>
        <taxon>Chordata</taxon>
        <taxon>Craniata</taxon>
        <taxon>Vertebrata</taxon>
        <taxon>Euteleostomi</taxon>
        <taxon>Actinopterygii</taxon>
        <taxon>Neopterygii</taxon>
        <taxon>Teleostei</taxon>
        <taxon>Clupei</taxon>
        <taxon>Clupeiformes</taxon>
        <taxon>Denticipitoidei</taxon>
        <taxon>Denticipitidae</taxon>
        <taxon>Denticeps</taxon>
    </lineage>
</organism>
<dbReference type="SUPFAM" id="SSF48726">
    <property type="entry name" value="Immunoglobulin"/>
    <property type="match status" value="1"/>
</dbReference>
<dbReference type="AlphaFoldDB" id="A0AAY4AYH6"/>
<dbReference type="Ensembl" id="ENSDCDT00010014601.1">
    <property type="protein sequence ID" value="ENSDCDP00010013837.1"/>
    <property type="gene ID" value="ENSDCDG00010006359.1"/>
</dbReference>
<dbReference type="PANTHER" id="PTHR15297:SF2">
    <property type="entry name" value="IMMUNOGLOBULIN SUPERFAMILY MEMBER 6"/>
    <property type="match status" value="1"/>
</dbReference>
<evidence type="ECO:0000313" key="4">
    <source>
        <dbReference type="Proteomes" id="UP000694580"/>
    </source>
</evidence>